<keyword evidence="1" id="KW-0812">Transmembrane</keyword>
<sequence>MGKLNDKFQQYVRIMRIAKKPGSHEFKTILKVTGLGIFLIGFLGFIIKLLARLF</sequence>
<dbReference type="SUPFAM" id="SSF103456">
    <property type="entry name" value="Preprotein translocase SecE subunit"/>
    <property type="match status" value="1"/>
</dbReference>
<reference evidence="2 3" key="1">
    <citation type="journal article" name="Nat. Commun.">
        <title>Undinarchaeota illuminate DPANN phylogeny and the impact of gene transfer on archaeal evolution.</title>
        <authorList>
            <person name="Dombrowski N."/>
            <person name="Williams T.A."/>
            <person name="Sun J."/>
            <person name="Woodcroft B.J."/>
            <person name="Lee J.H."/>
            <person name="Minh B.Q."/>
            <person name="Rinke C."/>
            <person name="Spang A."/>
        </authorList>
    </citation>
    <scope>NUCLEOTIDE SEQUENCE [LARGE SCALE GENOMIC DNA]</scope>
    <source>
        <strain evidence="2">MAG_bin17</strain>
    </source>
</reference>
<comment type="caution">
    <text evidence="2">The sequence shown here is derived from an EMBL/GenBank/DDBJ whole genome shotgun (WGS) entry which is preliminary data.</text>
</comment>
<dbReference type="GO" id="GO:0008320">
    <property type="term" value="F:protein transmembrane transporter activity"/>
    <property type="evidence" value="ECO:0007669"/>
    <property type="project" value="InterPro"/>
</dbReference>
<dbReference type="InterPro" id="IPR023391">
    <property type="entry name" value="Prot_translocase_SecE_dom_sf"/>
</dbReference>
<proteinExistence type="predicted"/>
<protein>
    <submittedName>
        <fullName evidence="2">Protein translocase SEC61 complex subunit gamma</fullName>
    </submittedName>
</protein>
<evidence type="ECO:0000313" key="2">
    <source>
        <dbReference type="EMBL" id="HIJ99240.1"/>
    </source>
</evidence>
<dbReference type="NCBIfam" id="TIGR00327">
    <property type="entry name" value="secE_euk_arch"/>
    <property type="match status" value="1"/>
</dbReference>
<evidence type="ECO:0000313" key="3">
    <source>
        <dbReference type="Proteomes" id="UP000604391"/>
    </source>
</evidence>
<dbReference type="InterPro" id="IPR008158">
    <property type="entry name" value="Translocase_Sec61-g"/>
</dbReference>
<keyword evidence="1" id="KW-0472">Membrane</keyword>
<dbReference type="AlphaFoldDB" id="A0A832XHB3"/>
<feature type="transmembrane region" description="Helical" evidence="1">
    <location>
        <begin position="29"/>
        <end position="51"/>
    </location>
</feature>
<organism evidence="2 3">
    <name type="scientific">Candidatus Undinarchaeum marinum</name>
    <dbReference type="NCBI Taxonomy" id="2756141"/>
    <lineage>
        <taxon>Archaea</taxon>
        <taxon>Candidatus Undinarchaeota</taxon>
        <taxon>Candidatus Undinarchaeia</taxon>
        <taxon>Candidatus Undinarchaeales</taxon>
        <taxon>Candidatus Undinarchaeaceae</taxon>
        <taxon>Candidatus Undinarchaeum</taxon>
    </lineage>
</organism>
<name>A0A832XHB3_9ARCH</name>
<evidence type="ECO:0000256" key="1">
    <source>
        <dbReference type="SAM" id="Phobius"/>
    </source>
</evidence>
<keyword evidence="1" id="KW-1133">Transmembrane helix</keyword>
<accession>A0A832XHB3</accession>
<keyword evidence="3" id="KW-1185">Reference proteome</keyword>
<dbReference type="GO" id="GO:0016020">
    <property type="term" value="C:membrane"/>
    <property type="evidence" value="ECO:0007669"/>
    <property type="project" value="InterPro"/>
</dbReference>
<dbReference type="Gene3D" id="1.20.5.820">
    <property type="entry name" value="Preprotein translocase SecE subunit"/>
    <property type="match status" value="1"/>
</dbReference>
<dbReference type="EMBL" id="DVAD01000001">
    <property type="protein sequence ID" value="HIJ99240.1"/>
    <property type="molecule type" value="Genomic_DNA"/>
</dbReference>
<dbReference type="Proteomes" id="UP000604391">
    <property type="component" value="Unassembled WGS sequence"/>
</dbReference>
<gene>
    <name evidence="2" type="ORF">H1011_00240</name>
</gene>